<evidence type="ECO:0000259" key="1">
    <source>
        <dbReference type="Pfam" id="PF20262"/>
    </source>
</evidence>
<dbReference type="GO" id="GO:0005261">
    <property type="term" value="F:monoatomic cation channel activity"/>
    <property type="evidence" value="ECO:0007669"/>
    <property type="project" value="TreeGrafter"/>
</dbReference>
<protein>
    <submittedName>
        <fullName evidence="3">Protein UNC80 C-terminal domain-containing protein</fullName>
    </submittedName>
</protein>
<dbReference type="Pfam" id="PF20262">
    <property type="entry name" value="UNC80_C"/>
    <property type="match status" value="1"/>
</dbReference>
<dbReference type="WBParaSite" id="PEQ_0000325401-mRNA-1">
    <property type="protein sequence ID" value="PEQ_0000325401-mRNA-1"/>
    <property type="gene ID" value="PEQ_0000325401"/>
</dbReference>
<accession>A0A914R9U8</accession>
<evidence type="ECO:0000313" key="2">
    <source>
        <dbReference type="Proteomes" id="UP000887564"/>
    </source>
</evidence>
<sequence length="110" mass="12231">MQATLPYFVEWAERETIRQNNSSAAVKHELTVYSTVCVEMKALVNCCDILARGPTRTFDIVNSVSDRGKSFIADSPQFFDPPTKLSEIALSLLKVAPYDLNTMACLGLQK</sequence>
<dbReference type="InterPro" id="IPR046460">
    <property type="entry name" value="UNC80_C"/>
</dbReference>
<dbReference type="PANTHER" id="PTHR31781">
    <property type="entry name" value="UNC80"/>
    <property type="match status" value="1"/>
</dbReference>
<dbReference type="PANTHER" id="PTHR31781:SF1">
    <property type="entry name" value="PROTEIN UNC-80 HOMOLOG"/>
    <property type="match status" value="1"/>
</dbReference>
<feature type="domain" description="Protein UNC80 C-terminal" evidence="1">
    <location>
        <begin position="83"/>
        <end position="110"/>
    </location>
</feature>
<dbReference type="GO" id="GO:0034703">
    <property type="term" value="C:cation channel complex"/>
    <property type="evidence" value="ECO:0007669"/>
    <property type="project" value="TreeGrafter"/>
</dbReference>
<name>A0A914R9U8_PAREQ</name>
<proteinExistence type="predicted"/>
<evidence type="ECO:0000313" key="3">
    <source>
        <dbReference type="WBParaSite" id="PEQ_0000325401-mRNA-1"/>
    </source>
</evidence>
<reference evidence="3" key="1">
    <citation type="submission" date="2022-11" db="UniProtKB">
        <authorList>
            <consortium name="WormBaseParasite"/>
        </authorList>
    </citation>
    <scope>IDENTIFICATION</scope>
</reference>
<dbReference type="Proteomes" id="UP000887564">
    <property type="component" value="Unplaced"/>
</dbReference>
<dbReference type="GO" id="GO:0055080">
    <property type="term" value="P:monoatomic cation homeostasis"/>
    <property type="evidence" value="ECO:0007669"/>
    <property type="project" value="TreeGrafter"/>
</dbReference>
<dbReference type="GO" id="GO:0030424">
    <property type="term" value="C:axon"/>
    <property type="evidence" value="ECO:0007669"/>
    <property type="project" value="TreeGrafter"/>
</dbReference>
<organism evidence="2 3">
    <name type="scientific">Parascaris equorum</name>
    <name type="common">Equine roundworm</name>
    <dbReference type="NCBI Taxonomy" id="6256"/>
    <lineage>
        <taxon>Eukaryota</taxon>
        <taxon>Metazoa</taxon>
        <taxon>Ecdysozoa</taxon>
        <taxon>Nematoda</taxon>
        <taxon>Chromadorea</taxon>
        <taxon>Rhabditida</taxon>
        <taxon>Spirurina</taxon>
        <taxon>Ascaridomorpha</taxon>
        <taxon>Ascaridoidea</taxon>
        <taxon>Ascarididae</taxon>
        <taxon>Parascaris</taxon>
    </lineage>
</organism>
<keyword evidence="2" id="KW-1185">Reference proteome</keyword>
<dbReference type="AlphaFoldDB" id="A0A914R9U8"/>